<keyword evidence="5" id="KW-1185">Reference proteome</keyword>
<dbReference type="InterPro" id="IPR036643">
    <property type="entry name" value="RNApol_insert_sf"/>
</dbReference>
<reference evidence="4 5" key="1">
    <citation type="journal article" date="2021" name="Elife">
        <title>Chloroplast acquisition without the gene transfer in kleptoplastic sea slugs, Plakobranchus ocellatus.</title>
        <authorList>
            <person name="Maeda T."/>
            <person name="Takahashi S."/>
            <person name="Yoshida T."/>
            <person name="Shimamura S."/>
            <person name="Takaki Y."/>
            <person name="Nagai Y."/>
            <person name="Toyoda A."/>
            <person name="Suzuki Y."/>
            <person name="Arimoto A."/>
            <person name="Ishii H."/>
            <person name="Satoh N."/>
            <person name="Nishiyama T."/>
            <person name="Hasebe M."/>
            <person name="Maruyama T."/>
            <person name="Minagawa J."/>
            <person name="Obokata J."/>
            <person name="Shigenobu S."/>
        </authorList>
    </citation>
    <scope>NUCLEOTIDE SEQUENCE [LARGE SCALE GENOMIC DNA]</scope>
</reference>
<proteinExistence type="predicted"/>
<accession>A0AAV4GX05</accession>
<dbReference type="SUPFAM" id="SSF56553">
    <property type="entry name" value="Insert subdomain of RNA polymerase alpha subunit"/>
    <property type="match status" value="1"/>
</dbReference>
<dbReference type="GO" id="GO:0003899">
    <property type="term" value="F:DNA-directed RNA polymerase activity"/>
    <property type="evidence" value="ECO:0007669"/>
    <property type="project" value="InterPro"/>
</dbReference>
<dbReference type="GO" id="GO:0006351">
    <property type="term" value="P:DNA-templated transcription"/>
    <property type="evidence" value="ECO:0007669"/>
    <property type="project" value="InterPro"/>
</dbReference>
<evidence type="ECO:0000313" key="5">
    <source>
        <dbReference type="Proteomes" id="UP000762676"/>
    </source>
</evidence>
<dbReference type="GO" id="GO:0000428">
    <property type="term" value="C:DNA-directed RNA polymerase complex"/>
    <property type="evidence" value="ECO:0007669"/>
    <property type="project" value="UniProtKB-KW"/>
</dbReference>
<evidence type="ECO:0000256" key="2">
    <source>
        <dbReference type="ARBA" id="ARBA00023163"/>
    </source>
</evidence>
<sequence>MMDTSRVKVRHIEITRENIDYGHKTAGAEVKAALAELMPGAEDLPLAKERIAIELEGVPTAVANALRRVFAGELRGHCLTFDGGDLDREATTDPFMADEDFIRTRLRMIPLRPQISETLVRDLRFTLDAKNHTDGVMAVYSGDLIIDKGSLSAPLFNPTHEIASLQPGRTLRIRNIRLTEGFGNQDAAFAVGARTSIRPLDLEEVPRKATHAEGGLYAKQSGFVQSSLVANPRRHLVTAYIPAVPAGGSFAATVVVDACGEIMKRLRYIQGVLESARARVTALSGQHTGASTYRAANAYFLETPEGVRTKGVLGIRNETDTIGNLLTRSVYELMPDIAFVGYTCVPHEKMMKLTVCHAVSEPGEIEPIVTRAVKHAYGIFSKIQQEVRAKV</sequence>
<dbReference type="SUPFAM" id="SSF55257">
    <property type="entry name" value="RBP11-like subunits of RNA polymerase"/>
    <property type="match status" value="1"/>
</dbReference>
<dbReference type="Proteomes" id="UP000762676">
    <property type="component" value="Unassembled WGS sequence"/>
</dbReference>
<gene>
    <name evidence="4" type="ORF">ElyMa_002557800</name>
</gene>
<dbReference type="InterPro" id="IPR011263">
    <property type="entry name" value="DNA-dir_RNA_pol_RpoA/D/Rpb3"/>
</dbReference>
<dbReference type="EMBL" id="BMAT01005259">
    <property type="protein sequence ID" value="GFR90049.1"/>
    <property type="molecule type" value="Genomic_DNA"/>
</dbReference>
<protein>
    <submittedName>
        <fullName evidence="4">BA71V-H359L (J1L)</fullName>
    </submittedName>
</protein>
<organism evidence="4 5">
    <name type="scientific">Elysia marginata</name>
    <dbReference type="NCBI Taxonomy" id="1093978"/>
    <lineage>
        <taxon>Eukaryota</taxon>
        <taxon>Metazoa</taxon>
        <taxon>Spiralia</taxon>
        <taxon>Lophotrochozoa</taxon>
        <taxon>Mollusca</taxon>
        <taxon>Gastropoda</taxon>
        <taxon>Heterobranchia</taxon>
        <taxon>Euthyneura</taxon>
        <taxon>Panpulmonata</taxon>
        <taxon>Sacoglossa</taxon>
        <taxon>Placobranchoidea</taxon>
        <taxon>Plakobranchidae</taxon>
        <taxon>Elysia</taxon>
    </lineage>
</organism>
<dbReference type="Gene3D" id="2.170.120.12">
    <property type="entry name" value="DNA-directed RNA polymerase, insert domain"/>
    <property type="match status" value="1"/>
</dbReference>
<keyword evidence="2" id="KW-0804">Transcription</keyword>
<dbReference type="SMART" id="SM00662">
    <property type="entry name" value="RPOLD"/>
    <property type="match status" value="1"/>
</dbReference>
<dbReference type="AlphaFoldDB" id="A0AAV4GX05"/>
<evidence type="ECO:0000259" key="3">
    <source>
        <dbReference type="SMART" id="SM00662"/>
    </source>
</evidence>
<comment type="caution">
    <text evidence="4">The sequence shown here is derived from an EMBL/GenBank/DDBJ whole genome shotgun (WGS) entry which is preliminary data.</text>
</comment>
<name>A0AAV4GX05_9GAST</name>
<evidence type="ECO:0000256" key="1">
    <source>
        <dbReference type="ARBA" id="ARBA00022478"/>
    </source>
</evidence>
<keyword evidence="1" id="KW-0240">DNA-directed RNA polymerase</keyword>
<dbReference type="GO" id="GO:0046983">
    <property type="term" value="F:protein dimerization activity"/>
    <property type="evidence" value="ECO:0007669"/>
    <property type="project" value="InterPro"/>
</dbReference>
<feature type="domain" description="DNA-directed RNA polymerase RpoA/D/Rpb3-type" evidence="3">
    <location>
        <begin position="50"/>
        <end position="272"/>
    </location>
</feature>
<dbReference type="InterPro" id="IPR036603">
    <property type="entry name" value="RBP11-like"/>
</dbReference>
<dbReference type="Gene3D" id="3.30.1360.10">
    <property type="entry name" value="RNA polymerase, RBP11-like subunit"/>
    <property type="match status" value="1"/>
</dbReference>
<evidence type="ECO:0000313" key="4">
    <source>
        <dbReference type="EMBL" id="GFR90049.1"/>
    </source>
</evidence>